<dbReference type="GO" id="GO:0004806">
    <property type="term" value="F:triacylglycerol lipase activity"/>
    <property type="evidence" value="ECO:0007669"/>
    <property type="project" value="TreeGrafter"/>
</dbReference>
<dbReference type="Pfam" id="PF00106">
    <property type="entry name" value="adh_short"/>
    <property type="match status" value="1"/>
</dbReference>
<dbReference type="InterPro" id="IPR002347">
    <property type="entry name" value="SDR_fam"/>
</dbReference>
<evidence type="ECO:0000256" key="2">
    <source>
        <dbReference type="ARBA" id="ARBA00022857"/>
    </source>
</evidence>
<dbReference type="AlphaFoldDB" id="A0A8X7NLU7"/>
<dbReference type="InterPro" id="IPR020904">
    <property type="entry name" value="Sc_DH/Rdtase_CS"/>
</dbReference>
<dbReference type="SUPFAM" id="SSF51735">
    <property type="entry name" value="NAD(P)-binding Rossmann-fold domains"/>
    <property type="match status" value="1"/>
</dbReference>
<evidence type="ECO:0000313" key="6">
    <source>
        <dbReference type="Proteomes" id="UP000590412"/>
    </source>
</evidence>
<keyword evidence="3" id="KW-0560">Oxidoreductase</keyword>
<dbReference type="GO" id="GO:0000140">
    <property type="term" value="F:acylglycerone-phosphate reductase (NADP+) activity"/>
    <property type="evidence" value="ECO:0007669"/>
    <property type="project" value="TreeGrafter"/>
</dbReference>
<evidence type="ECO:0000256" key="3">
    <source>
        <dbReference type="ARBA" id="ARBA00023002"/>
    </source>
</evidence>
<protein>
    <submittedName>
        <fullName evidence="5">Short chain dehydrogenase family protein</fullName>
    </submittedName>
</protein>
<name>A0A8X7NLU7_CANPA</name>
<dbReference type="EMBL" id="JABWAB010000004">
    <property type="protein sequence ID" value="KAF6053119.1"/>
    <property type="molecule type" value="Genomic_DNA"/>
</dbReference>
<dbReference type="OrthoDB" id="2102561at2759"/>
<evidence type="ECO:0000256" key="4">
    <source>
        <dbReference type="RuleBase" id="RU000363"/>
    </source>
</evidence>
<dbReference type="GO" id="GO:0006654">
    <property type="term" value="P:phosphatidic acid biosynthetic process"/>
    <property type="evidence" value="ECO:0007669"/>
    <property type="project" value="TreeGrafter"/>
</dbReference>
<organism evidence="5 6">
    <name type="scientific">Candida parapsilosis</name>
    <name type="common">Yeast</name>
    <dbReference type="NCBI Taxonomy" id="5480"/>
    <lineage>
        <taxon>Eukaryota</taxon>
        <taxon>Fungi</taxon>
        <taxon>Dikarya</taxon>
        <taxon>Ascomycota</taxon>
        <taxon>Saccharomycotina</taxon>
        <taxon>Pichiomycetes</taxon>
        <taxon>Debaryomycetaceae</taxon>
        <taxon>Candida/Lodderomyces clade</taxon>
        <taxon>Candida</taxon>
    </lineage>
</organism>
<dbReference type="PROSITE" id="PS00061">
    <property type="entry name" value="ADH_SHORT"/>
    <property type="match status" value="1"/>
</dbReference>
<dbReference type="PANTHER" id="PTHR44169:SF6">
    <property type="entry name" value="NADPH-DEPENDENT 1-ACYLDIHYDROXYACETONE PHOSPHATE REDUCTASE"/>
    <property type="match status" value="1"/>
</dbReference>
<evidence type="ECO:0000256" key="1">
    <source>
        <dbReference type="ARBA" id="ARBA00006484"/>
    </source>
</evidence>
<sequence length="300" mass="32713">MSESERKNTDQKYVLITGASAGIGYELAKVFSAEGYKVIGASRTVMDSQSPLVAKHGVISVPCDITKLDDIKRLEDVVFKETGGYLDILYNNAGIAIGGPAAEMDETKVDMMFQANVIGQINVTKHLAPFVVNAKGIIVFTGSVSANLPLAWSSVYSATKAAIDAYARTLHGEMEPFGVKVYNIITGGVNTGIGAKESPAEVEKSLQNSLYNVDGLSESIIATKEMTEKDGMNAGLYARDVVQKILGRPNKFNLYGGGNGYTLNFIGRYYPLWSVEYIMQWYFKQLRVFRNIRKSVSKGA</sequence>
<evidence type="ECO:0000313" key="5">
    <source>
        <dbReference type="EMBL" id="KAF6053119.1"/>
    </source>
</evidence>
<proteinExistence type="inferred from homology"/>
<reference evidence="5" key="1">
    <citation type="submission" date="2020-03" db="EMBL/GenBank/DDBJ databases">
        <title>FDA dAtabase for Regulatory Grade micrObial Sequences (FDA-ARGOS): Supporting development and validation of Infectious Disease Dx tests.</title>
        <authorList>
            <person name="Campos J."/>
            <person name="Goldberg B."/>
            <person name="Tallon L."/>
            <person name="Sadzewicz L."/>
            <person name="Vavikolanu K."/>
            <person name="Mehta A."/>
            <person name="Aluvathingal J."/>
            <person name="Nadendla S."/>
            <person name="Nandy P."/>
            <person name="Geyer C."/>
            <person name="Yan Y."/>
            <person name="Sichtig H."/>
        </authorList>
    </citation>
    <scope>NUCLEOTIDE SEQUENCE [LARGE SCALE GENOMIC DNA]</scope>
    <source>
        <strain evidence="5">FDAARGOS_652</strain>
    </source>
</reference>
<keyword evidence="2" id="KW-0521">NADP</keyword>
<comment type="similarity">
    <text evidence="1 4">Belongs to the short-chain dehydrogenases/reductases (SDR) family.</text>
</comment>
<gene>
    <name evidence="5" type="ORF">FOB60_003375</name>
</gene>
<dbReference type="PRINTS" id="PR00080">
    <property type="entry name" value="SDRFAMILY"/>
</dbReference>
<dbReference type="PRINTS" id="PR00081">
    <property type="entry name" value="GDHRDH"/>
</dbReference>
<accession>A0A8X7NLU7</accession>
<dbReference type="GO" id="GO:0005783">
    <property type="term" value="C:endoplasmic reticulum"/>
    <property type="evidence" value="ECO:0007669"/>
    <property type="project" value="TreeGrafter"/>
</dbReference>
<dbReference type="PANTHER" id="PTHR44169">
    <property type="entry name" value="NADPH-DEPENDENT 1-ACYLDIHYDROXYACETONE PHOSPHATE REDUCTASE"/>
    <property type="match status" value="1"/>
</dbReference>
<dbReference type="GO" id="GO:0005811">
    <property type="term" value="C:lipid droplet"/>
    <property type="evidence" value="ECO:0007669"/>
    <property type="project" value="TreeGrafter"/>
</dbReference>
<dbReference type="InterPro" id="IPR036291">
    <property type="entry name" value="NAD(P)-bd_dom_sf"/>
</dbReference>
<dbReference type="Gene3D" id="3.40.50.720">
    <property type="entry name" value="NAD(P)-binding Rossmann-like Domain"/>
    <property type="match status" value="1"/>
</dbReference>
<comment type="caution">
    <text evidence="5">The sequence shown here is derived from an EMBL/GenBank/DDBJ whole genome shotgun (WGS) entry which is preliminary data.</text>
</comment>
<dbReference type="Proteomes" id="UP000590412">
    <property type="component" value="Unassembled WGS sequence"/>
</dbReference>
<dbReference type="GO" id="GO:0019433">
    <property type="term" value="P:triglyceride catabolic process"/>
    <property type="evidence" value="ECO:0007669"/>
    <property type="project" value="TreeGrafter"/>
</dbReference>